<reference evidence="1" key="1">
    <citation type="submission" date="2013-04" db="EMBL/GenBank/DDBJ databases">
        <authorList>
            <person name="Qu J."/>
            <person name="Murali S.C."/>
            <person name="Bandaranaike D."/>
            <person name="Bellair M."/>
            <person name="Blankenburg K."/>
            <person name="Chao H."/>
            <person name="Dinh H."/>
            <person name="Doddapaneni H."/>
            <person name="Downs B."/>
            <person name="Dugan-Rocha S."/>
            <person name="Elkadiri S."/>
            <person name="Gnanaolivu R.D."/>
            <person name="Hernandez B."/>
            <person name="Javaid M."/>
            <person name="Jayaseelan J.C."/>
            <person name="Lee S."/>
            <person name="Li M."/>
            <person name="Ming W."/>
            <person name="Munidasa M."/>
            <person name="Muniz J."/>
            <person name="Nguyen L."/>
            <person name="Ongeri F."/>
            <person name="Osuji N."/>
            <person name="Pu L.-L."/>
            <person name="Puazo M."/>
            <person name="Qu C."/>
            <person name="Quiroz J."/>
            <person name="Raj R."/>
            <person name="Weissenberger G."/>
            <person name="Xin Y."/>
            <person name="Zou X."/>
            <person name="Han Y."/>
            <person name="Richards S."/>
            <person name="Worley K."/>
            <person name="Muzny D."/>
            <person name="Gibbs R."/>
        </authorList>
    </citation>
    <scope>NUCLEOTIDE SEQUENCE</scope>
    <source>
        <strain evidence="1">Sampled in the wild</strain>
    </source>
</reference>
<sequence length="113" mass="12814">MRAKKVLGSNHEFHFLHRALPHARTRRSIPHTRKLKAHPMVLQKHTLSVEKTYIGLIFAIKGLKLKKKKSIPEQFVSRSSRSAPKFRGKRGGATINKFTFGTSGGELRQLTSN</sequence>
<dbReference type="EMBL" id="KZ308997">
    <property type="protein sequence ID" value="KAG8236205.1"/>
    <property type="molecule type" value="Genomic_DNA"/>
</dbReference>
<evidence type="ECO:0000313" key="1">
    <source>
        <dbReference type="EMBL" id="KAG8236205.1"/>
    </source>
</evidence>
<gene>
    <name evidence="1" type="ORF">J437_LFUL016713</name>
</gene>
<dbReference type="AlphaFoldDB" id="A0A8K0KM79"/>
<organism evidence="1 2">
    <name type="scientific">Ladona fulva</name>
    <name type="common">Scarce chaser dragonfly</name>
    <name type="synonym">Libellula fulva</name>
    <dbReference type="NCBI Taxonomy" id="123851"/>
    <lineage>
        <taxon>Eukaryota</taxon>
        <taxon>Metazoa</taxon>
        <taxon>Ecdysozoa</taxon>
        <taxon>Arthropoda</taxon>
        <taxon>Hexapoda</taxon>
        <taxon>Insecta</taxon>
        <taxon>Pterygota</taxon>
        <taxon>Palaeoptera</taxon>
        <taxon>Odonata</taxon>
        <taxon>Epiprocta</taxon>
        <taxon>Anisoptera</taxon>
        <taxon>Libelluloidea</taxon>
        <taxon>Libellulidae</taxon>
        <taxon>Ladona</taxon>
    </lineage>
</organism>
<keyword evidence="2" id="KW-1185">Reference proteome</keyword>
<accession>A0A8K0KM79</accession>
<proteinExistence type="predicted"/>
<dbReference type="Proteomes" id="UP000792457">
    <property type="component" value="Unassembled WGS sequence"/>
</dbReference>
<dbReference type="OrthoDB" id="300641at2759"/>
<comment type="caution">
    <text evidence="1">The sequence shown here is derived from an EMBL/GenBank/DDBJ whole genome shotgun (WGS) entry which is preliminary data.</text>
</comment>
<name>A0A8K0KM79_LADFU</name>
<evidence type="ECO:0000313" key="2">
    <source>
        <dbReference type="Proteomes" id="UP000792457"/>
    </source>
</evidence>
<protein>
    <submittedName>
        <fullName evidence="1">Uncharacterized protein</fullName>
    </submittedName>
</protein>
<reference evidence="1" key="2">
    <citation type="submission" date="2017-10" db="EMBL/GenBank/DDBJ databases">
        <title>Ladona fulva Genome sequencing and assembly.</title>
        <authorList>
            <person name="Murali S."/>
            <person name="Richards S."/>
            <person name="Bandaranaike D."/>
            <person name="Bellair M."/>
            <person name="Blankenburg K."/>
            <person name="Chao H."/>
            <person name="Dinh H."/>
            <person name="Doddapaneni H."/>
            <person name="Dugan-Rocha S."/>
            <person name="Elkadiri S."/>
            <person name="Gnanaolivu R."/>
            <person name="Hernandez B."/>
            <person name="Skinner E."/>
            <person name="Javaid M."/>
            <person name="Lee S."/>
            <person name="Li M."/>
            <person name="Ming W."/>
            <person name="Munidasa M."/>
            <person name="Muniz J."/>
            <person name="Nguyen L."/>
            <person name="Hughes D."/>
            <person name="Osuji N."/>
            <person name="Pu L.-L."/>
            <person name="Puazo M."/>
            <person name="Qu C."/>
            <person name="Quiroz J."/>
            <person name="Raj R."/>
            <person name="Weissenberger G."/>
            <person name="Xin Y."/>
            <person name="Zou X."/>
            <person name="Han Y."/>
            <person name="Worley K."/>
            <person name="Muzny D."/>
            <person name="Gibbs R."/>
        </authorList>
    </citation>
    <scope>NUCLEOTIDE SEQUENCE</scope>
    <source>
        <strain evidence="1">Sampled in the wild</strain>
    </source>
</reference>
<dbReference type="SUPFAM" id="SSF54897">
    <property type="entry name" value="Protease propeptides/inhibitors"/>
    <property type="match status" value="1"/>
</dbReference>